<evidence type="ECO:0000313" key="2">
    <source>
        <dbReference type="EMBL" id="QJE96089.1"/>
    </source>
</evidence>
<dbReference type="PANTHER" id="PTHR34109">
    <property type="entry name" value="BNAUNNG04460D PROTEIN-RELATED"/>
    <property type="match status" value="1"/>
</dbReference>
<dbReference type="InterPro" id="IPR004360">
    <property type="entry name" value="Glyas_Fos-R_dOase_dom"/>
</dbReference>
<dbReference type="Gene3D" id="3.30.720.120">
    <property type="match status" value="1"/>
</dbReference>
<proteinExistence type="predicted"/>
<dbReference type="RefSeq" id="WP_169454477.1">
    <property type="nucleotide sequence ID" value="NZ_CP051774.1"/>
</dbReference>
<dbReference type="KEGG" id="luo:HHL09_09930"/>
<accession>A0A858RI39</accession>
<dbReference type="Gene3D" id="3.30.720.110">
    <property type="match status" value="1"/>
</dbReference>
<dbReference type="InterPro" id="IPR029068">
    <property type="entry name" value="Glyas_Bleomycin-R_OHBP_Dase"/>
</dbReference>
<protein>
    <submittedName>
        <fullName evidence="2">VOC family protein</fullName>
    </submittedName>
</protein>
<dbReference type="CDD" id="cd07246">
    <property type="entry name" value="VOC_like"/>
    <property type="match status" value="1"/>
</dbReference>
<dbReference type="PROSITE" id="PS51819">
    <property type="entry name" value="VOC"/>
    <property type="match status" value="1"/>
</dbReference>
<dbReference type="Pfam" id="PF00903">
    <property type="entry name" value="Glyoxalase"/>
    <property type="match status" value="1"/>
</dbReference>
<dbReference type="Proteomes" id="UP000501812">
    <property type="component" value="Chromosome"/>
</dbReference>
<keyword evidence="3" id="KW-1185">Reference proteome</keyword>
<sequence>MSLSHIPEGYHSVTPSLTARDARAALDFYSRALGAEVLYTLDEPSGKVAHGEFVIGNSRIMISDEYPDFGAIQPEIGKGATFMIYVADVDAAYAQAVKEGGTGKQEPTDMFWGDRIARIFDPYGYRWTLATRKREVSVDEMKEAMKSWGQES</sequence>
<name>A0A858RI39_9BACT</name>
<reference evidence="2 3" key="1">
    <citation type="submission" date="2020-04" db="EMBL/GenBank/DDBJ databases">
        <title>Luteolibacter sp. G-1-1-1 isolated from soil.</title>
        <authorList>
            <person name="Dahal R.H."/>
        </authorList>
    </citation>
    <scope>NUCLEOTIDE SEQUENCE [LARGE SCALE GENOMIC DNA]</scope>
    <source>
        <strain evidence="2 3">G-1-1-1</strain>
    </source>
</reference>
<dbReference type="PANTHER" id="PTHR34109:SF1">
    <property type="entry name" value="VOC DOMAIN-CONTAINING PROTEIN"/>
    <property type="match status" value="1"/>
</dbReference>
<dbReference type="InterPro" id="IPR037523">
    <property type="entry name" value="VOC_core"/>
</dbReference>
<organism evidence="2 3">
    <name type="scientific">Luteolibacter luteus</name>
    <dbReference type="NCBI Taxonomy" id="2728835"/>
    <lineage>
        <taxon>Bacteria</taxon>
        <taxon>Pseudomonadati</taxon>
        <taxon>Verrucomicrobiota</taxon>
        <taxon>Verrucomicrobiia</taxon>
        <taxon>Verrucomicrobiales</taxon>
        <taxon>Verrucomicrobiaceae</taxon>
        <taxon>Luteolibacter</taxon>
    </lineage>
</organism>
<dbReference type="EMBL" id="CP051774">
    <property type="protein sequence ID" value="QJE96089.1"/>
    <property type="molecule type" value="Genomic_DNA"/>
</dbReference>
<dbReference type="AlphaFoldDB" id="A0A858RI39"/>
<feature type="domain" description="VOC" evidence="1">
    <location>
        <begin position="9"/>
        <end position="132"/>
    </location>
</feature>
<evidence type="ECO:0000259" key="1">
    <source>
        <dbReference type="PROSITE" id="PS51819"/>
    </source>
</evidence>
<gene>
    <name evidence="2" type="ORF">HHL09_09930</name>
</gene>
<dbReference type="SUPFAM" id="SSF54593">
    <property type="entry name" value="Glyoxalase/Bleomycin resistance protein/Dihydroxybiphenyl dioxygenase"/>
    <property type="match status" value="1"/>
</dbReference>
<evidence type="ECO:0000313" key="3">
    <source>
        <dbReference type="Proteomes" id="UP000501812"/>
    </source>
</evidence>